<evidence type="ECO:0000256" key="1">
    <source>
        <dbReference type="ARBA" id="ARBA00004370"/>
    </source>
</evidence>
<keyword evidence="4" id="KW-1133">Transmembrane helix</keyword>
<dbReference type="GO" id="GO:0008658">
    <property type="term" value="F:penicillin binding"/>
    <property type="evidence" value="ECO:0007669"/>
    <property type="project" value="InterPro"/>
</dbReference>
<protein>
    <submittedName>
        <fullName evidence="7">Penicillin-binding protein</fullName>
    </submittedName>
</protein>
<gene>
    <name evidence="7" type="ORF">BBD41_06810</name>
</gene>
<evidence type="ECO:0000313" key="7">
    <source>
        <dbReference type="EMBL" id="ANY72325.1"/>
    </source>
</evidence>
<reference evidence="7" key="1">
    <citation type="submission" date="2016-08" db="EMBL/GenBank/DDBJ databases">
        <title>Complete Genome Seqeunce of Paenibacillus sp. nov. IHBB 9852 from high altitute lake of Indian trans-Himalayas.</title>
        <authorList>
            <person name="Kiran S."/>
            <person name="Swarnkar M.K."/>
            <person name="Rana A."/>
            <person name="Tewari R."/>
            <person name="Gulati A."/>
        </authorList>
    </citation>
    <scope>NUCLEOTIDE SEQUENCE [LARGE SCALE GENOMIC DNA]</scope>
    <source>
        <strain evidence="7">IHBB 9852</strain>
    </source>
</reference>
<dbReference type="Pfam" id="PF00905">
    <property type="entry name" value="Transpeptidase"/>
    <property type="match status" value="1"/>
</dbReference>
<dbReference type="RefSeq" id="WP_099477096.1">
    <property type="nucleotide sequence ID" value="NZ_CP016809.1"/>
</dbReference>
<evidence type="ECO:0000259" key="5">
    <source>
        <dbReference type="Pfam" id="PF00905"/>
    </source>
</evidence>
<name>A0A1B2DX94_9BACL</name>
<feature type="domain" description="Penicillin-binding protein dimerisation" evidence="6">
    <location>
        <begin position="62"/>
        <end position="226"/>
    </location>
</feature>
<dbReference type="PANTHER" id="PTHR30627">
    <property type="entry name" value="PEPTIDOGLYCAN D,D-TRANSPEPTIDASE"/>
    <property type="match status" value="1"/>
</dbReference>
<dbReference type="InterPro" id="IPR050515">
    <property type="entry name" value="Beta-lactam/transpept"/>
</dbReference>
<feature type="transmembrane region" description="Helical" evidence="4">
    <location>
        <begin position="12"/>
        <end position="34"/>
    </location>
</feature>
<evidence type="ECO:0000256" key="2">
    <source>
        <dbReference type="ARBA" id="ARBA00007171"/>
    </source>
</evidence>
<dbReference type="AlphaFoldDB" id="A0A1B2DX94"/>
<keyword evidence="4" id="KW-0812">Transmembrane</keyword>
<comment type="similarity">
    <text evidence="2">Belongs to the transpeptidase family.</text>
</comment>
<dbReference type="KEGG" id="pib:BBD41_06810"/>
<dbReference type="InterPro" id="IPR036138">
    <property type="entry name" value="PBP_dimer_sf"/>
</dbReference>
<dbReference type="GO" id="GO:0071972">
    <property type="term" value="F:peptidoglycan L,D-transpeptidase activity"/>
    <property type="evidence" value="ECO:0007669"/>
    <property type="project" value="TreeGrafter"/>
</dbReference>
<dbReference type="Pfam" id="PF03717">
    <property type="entry name" value="PBP_dimer"/>
    <property type="match status" value="1"/>
</dbReference>
<keyword evidence="3 4" id="KW-0472">Membrane</keyword>
<feature type="domain" description="Penicillin-binding protein transpeptidase" evidence="5">
    <location>
        <begin position="268"/>
        <end position="582"/>
    </location>
</feature>
<dbReference type="InterPro" id="IPR012338">
    <property type="entry name" value="Beta-lactam/transpept-like"/>
</dbReference>
<dbReference type="Gene3D" id="3.40.710.10">
    <property type="entry name" value="DD-peptidase/beta-lactamase superfamily"/>
    <property type="match status" value="1"/>
</dbReference>
<dbReference type="GO" id="GO:0005886">
    <property type="term" value="C:plasma membrane"/>
    <property type="evidence" value="ECO:0007669"/>
    <property type="project" value="TreeGrafter"/>
</dbReference>
<dbReference type="Gene3D" id="3.90.1310.10">
    <property type="entry name" value="Penicillin-binding protein 2a (Domain 2)"/>
    <property type="match status" value="1"/>
</dbReference>
<accession>A0A1B2DX94</accession>
<organism evidence="7">
    <name type="scientific">Paenibacillus ihbetae</name>
    <dbReference type="NCBI Taxonomy" id="1870820"/>
    <lineage>
        <taxon>Bacteria</taxon>
        <taxon>Bacillati</taxon>
        <taxon>Bacillota</taxon>
        <taxon>Bacilli</taxon>
        <taxon>Bacillales</taxon>
        <taxon>Paenibacillaceae</taxon>
        <taxon>Paenibacillus</taxon>
    </lineage>
</organism>
<dbReference type="SUPFAM" id="SSF56601">
    <property type="entry name" value="beta-lactamase/transpeptidase-like"/>
    <property type="match status" value="1"/>
</dbReference>
<evidence type="ECO:0000259" key="6">
    <source>
        <dbReference type="Pfam" id="PF03717"/>
    </source>
</evidence>
<comment type="subcellular location">
    <subcellularLocation>
        <location evidence="1">Membrane</location>
    </subcellularLocation>
</comment>
<dbReference type="EMBL" id="CP016809">
    <property type="protein sequence ID" value="ANY72325.1"/>
    <property type="molecule type" value="Genomic_DNA"/>
</dbReference>
<evidence type="ECO:0000256" key="4">
    <source>
        <dbReference type="SAM" id="Phobius"/>
    </source>
</evidence>
<sequence length="604" mass="66447">MRLVRNRRIKYGWLILTVLLMFVTVRLAWVQLVMKHQRVPGSRHTMVEASLIQRERGIVLDSGRGHFTDRHGQALTGGLTWAAVLFPVTEKELNDSQTQIDRLAKILRTDAKHLKQVWGKQKEPRLWHGKNAAIPLTLTKDQIRQIQELHLPKVKILPYEQRYGNRLSGMQWLGFVSGQRKESLFYQDEPDITGTSGLEKTLDALIRGDGSTIVYYPVNSGNEVIQDLKPMVKAPGNPYYPLRVVTTVDAKIQHGIEQLTENAGMKEGAVVVLDTRNADIVAMVSRPFYNPESIQPEYGAWENRGIKAKAPGSIFKLVTAAAVLEQGLSSPDEVFHCDGEYGKFGLSCWKEGGHGTIGLREGFAESCNVVFAELSERLTASQMQSAAAALGFGQTVGWEAKDFLGLPALRPLDLEQKGTIFSDKANADDAGVRVQTGIGQRDAAVTPLQAANAVVTLLHGGVKTRPRILKQIHYANGQLLKEASPQAERPAKGGISRRTSSILLEWMEDVVQDGTGSTLKDRKWKLAGKSGTAQVTIKGRPRNNQWFIGYGPVEQPRYAIAVLVENRSPNSRNQATDIFGQVADLLASLESGSKSSSAGLSSES</sequence>
<dbReference type="PANTHER" id="PTHR30627:SF24">
    <property type="entry name" value="PENICILLIN-BINDING PROTEIN 4B"/>
    <property type="match status" value="1"/>
</dbReference>
<evidence type="ECO:0000256" key="3">
    <source>
        <dbReference type="ARBA" id="ARBA00023136"/>
    </source>
</evidence>
<dbReference type="InterPro" id="IPR001460">
    <property type="entry name" value="PCN-bd_Tpept"/>
</dbReference>
<dbReference type="SUPFAM" id="SSF56519">
    <property type="entry name" value="Penicillin binding protein dimerisation domain"/>
    <property type="match status" value="1"/>
</dbReference>
<dbReference type="InterPro" id="IPR005311">
    <property type="entry name" value="PBP_dimer"/>
</dbReference>
<proteinExistence type="inferred from homology"/>
<dbReference type="GO" id="GO:0071555">
    <property type="term" value="P:cell wall organization"/>
    <property type="evidence" value="ECO:0007669"/>
    <property type="project" value="TreeGrafter"/>
</dbReference>